<feature type="compositionally biased region" description="Basic residues" evidence="1">
    <location>
        <begin position="16"/>
        <end position="55"/>
    </location>
</feature>
<gene>
    <name evidence="2" type="ORF">CAUS1442_LOCUS12132</name>
</gene>
<protein>
    <submittedName>
        <fullName evidence="2">Uncharacterized protein</fullName>
    </submittedName>
</protein>
<dbReference type="AlphaFoldDB" id="A0A7R9ZP20"/>
<proteinExistence type="predicted"/>
<evidence type="ECO:0000256" key="1">
    <source>
        <dbReference type="SAM" id="MobiDB-lite"/>
    </source>
</evidence>
<sequence>MAKRDRNETEEERAERKRAKKEAKKEAKKAKKKIAKKDKKDKKHKHHKHSKKSKSHSSDDHDLQKRSNLDHSHHRNYRRDGDDDDFNSQRSTGYKPGSLGPSPVSITKVVTVTSDTSTTIVPTSLPPITAANANMNIGTTTNTKTRENGNDSDSTSNPNSNGNGKNNSAAKGDNVVRKPIPLGQPIAISDLRALLDLKPKYTSSEQKRKHVLQQQRDRLFRGFEDGKLPEYLMPLDASSQHTASTSTNNE</sequence>
<reference evidence="2" key="1">
    <citation type="submission" date="2021-01" db="EMBL/GenBank/DDBJ databases">
        <authorList>
            <person name="Corre E."/>
            <person name="Pelletier E."/>
            <person name="Niang G."/>
            <person name="Scheremetjew M."/>
            <person name="Finn R."/>
            <person name="Kale V."/>
            <person name="Holt S."/>
            <person name="Cochrane G."/>
            <person name="Meng A."/>
            <person name="Brown T."/>
            <person name="Cohen L."/>
        </authorList>
    </citation>
    <scope>NUCLEOTIDE SEQUENCE</scope>
    <source>
        <strain evidence="2">CCMP3328</strain>
    </source>
</reference>
<accession>A0A7R9ZP20</accession>
<dbReference type="EMBL" id="HBEF01019654">
    <property type="protein sequence ID" value="CAD8339999.1"/>
    <property type="molecule type" value="Transcribed_RNA"/>
</dbReference>
<evidence type="ECO:0000313" key="2">
    <source>
        <dbReference type="EMBL" id="CAD8339999.1"/>
    </source>
</evidence>
<feature type="compositionally biased region" description="Low complexity" evidence="1">
    <location>
        <begin position="151"/>
        <end position="173"/>
    </location>
</feature>
<feature type="region of interest" description="Disordered" evidence="1">
    <location>
        <begin position="1"/>
        <end position="177"/>
    </location>
</feature>
<organism evidence="2">
    <name type="scientific">Craspedostauros australis</name>
    <dbReference type="NCBI Taxonomy" id="1486917"/>
    <lineage>
        <taxon>Eukaryota</taxon>
        <taxon>Sar</taxon>
        <taxon>Stramenopiles</taxon>
        <taxon>Ochrophyta</taxon>
        <taxon>Bacillariophyta</taxon>
        <taxon>Bacillariophyceae</taxon>
        <taxon>Bacillariophycidae</taxon>
        <taxon>Naviculales</taxon>
        <taxon>Naviculaceae</taxon>
        <taxon>Craspedostauros</taxon>
    </lineage>
</organism>
<name>A0A7R9ZP20_9STRA</name>
<feature type="compositionally biased region" description="Basic and acidic residues" evidence="1">
    <location>
        <begin position="56"/>
        <end position="71"/>
    </location>
</feature>
<feature type="compositionally biased region" description="Polar residues" evidence="1">
    <location>
        <begin position="131"/>
        <end position="143"/>
    </location>
</feature>
<feature type="compositionally biased region" description="Low complexity" evidence="1">
    <location>
        <begin position="101"/>
        <end position="123"/>
    </location>
</feature>